<organism evidence="1">
    <name type="scientific">Gulosibacter sediminis</name>
    <dbReference type="NCBI Taxonomy" id="1729695"/>
    <lineage>
        <taxon>Bacteria</taxon>
        <taxon>Bacillati</taxon>
        <taxon>Actinomycetota</taxon>
        <taxon>Actinomycetes</taxon>
        <taxon>Micrococcales</taxon>
        <taxon>Microbacteriaceae</taxon>
        <taxon>Gulosibacter</taxon>
    </lineage>
</organism>
<gene>
    <name evidence="1" type="primary">yaaA</name>
    <name evidence="1" type="ORF">M3M28_05600</name>
</gene>
<name>A0ABY4N394_9MICO</name>
<dbReference type="Pfam" id="PF03883">
    <property type="entry name" value="H2O2_YaaD"/>
    <property type="match status" value="1"/>
</dbReference>
<proteinExistence type="predicted"/>
<dbReference type="PANTHER" id="PTHR30283:SF4">
    <property type="entry name" value="PEROXIDE STRESS RESISTANCE PROTEIN YAAA"/>
    <property type="match status" value="1"/>
</dbReference>
<evidence type="ECO:0000313" key="1">
    <source>
        <dbReference type="EMBL" id="UQN15922.1"/>
    </source>
</evidence>
<protein>
    <submittedName>
        <fullName evidence="1">Peroxide stress protein YaaA</fullName>
    </submittedName>
</protein>
<dbReference type="InterPro" id="IPR005583">
    <property type="entry name" value="YaaA"/>
</dbReference>
<sequence length="253" mass="27861">MTSSFLVLLPPSETKSDGGNRRLSKKLHWPELDPVRANVRESLVQLAHGAPDAARMALKISPKLAEVELERNRALEDAPRKPAIERYTGVLYDAIDAATLTPEARAWVDRHVAIHSALYGLVMASDPIAAYRLSYDSKLPGAPLKQRWRTHIATALRAHRGPILDLRSKGYVGLGAIDHGTDHAWGDVKERLDDGSTRSLNHFNKQNKGLLIRAMAERFAGEPEPASLAEVMAALGSFASWERRADGVVDIVR</sequence>
<reference evidence="1" key="1">
    <citation type="submission" date="2022-05" db="EMBL/GenBank/DDBJ databases">
        <title>Complete genome sequence of toluene-degrading Gulosibacter sediminis strain ACHW.36C.</title>
        <authorList>
            <person name="Wai A.C."/>
            <person name="Lai G.K."/>
            <person name="Griffin S.D."/>
            <person name="Leung F.C."/>
        </authorList>
    </citation>
    <scope>NUCLEOTIDE SEQUENCE [LARGE SCALE GENOMIC DNA]</scope>
    <source>
        <strain evidence="1">ACHW.36C</strain>
    </source>
</reference>
<dbReference type="EMBL" id="CP097160">
    <property type="protein sequence ID" value="UQN15922.1"/>
    <property type="molecule type" value="Genomic_DNA"/>
</dbReference>
<accession>A0ABY4N394</accession>
<dbReference type="PANTHER" id="PTHR30283">
    <property type="entry name" value="PEROXIDE STRESS RESPONSE PROTEIN YAAA"/>
    <property type="match status" value="1"/>
</dbReference>